<dbReference type="InterPro" id="IPR023210">
    <property type="entry name" value="NADP_OxRdtase_dom"/>
</dbReference>
<protein>
    <recommendedName>
        <fullName evidence="2">NADP-dependent oxidoreductase domain-containing protein</fullName>
    </recommendedName>
</protein>
<keyword evidence="4" id="KW-1185">Reference proteome</keyword>
<sequence length="258" mass="29493">MQYVNLGKSGLKVSRLILGCMTYGSAQGWMIPDEEECFKQLKYAYDQGINTFDTANVYSFGQSEMILGKFLKMYNIPRETVRIFASVKNSLERLQLDYFQIMQQYALHNKLTPFISMQNQHNAMYREEEREMMPTLEYFGVGSIPWGPLAAGLLCRPYAEPVQSTRGVLREKFNQGVQEPDKEIIDAVEVIAKRKGVTMAQIALAWSLHNKYVCAPIIGINSTERLHDLIKALDLKLSREEIKSIEHGYLPQSIKGHT</sequence>
<evidence type="ECO:0000313" key="4">
    <source>
        <dbReference type="Proteomes" id="UP000279259"/>
    </source>
</evidence>
<evidence type="ECO:0000256" key="1">
    <source>
        <dbReference type="ARBA" id="ARBA00023002"/>
    </source>
</evidence>
<name>A0A427YXL6_9TREE</name>
<dbReference type="InterPro" id="IPR036812">
    <property type="entry name" value="NAD(P)_OxRdtase_dom_sf"/>
</dbReference>
<proteinExistence type="predicted"/>
<dbReference type="Gene3D" id="3.20.20.100">
    <property type="entry name" value="NADP-dependent oxidoreductase domain"/>
    <property type="match status" value="2"/>
</dbReference>
<feature type="domain" description="NADP-dependent oxidoreductase" evidence="2">
    <location>
        <begin position="106"/>
        <end position="246"/>
    </location>
</feature>
<dbReference type="PANTHER" id="PTHR43364">
    <property type="entry name" value="NADH-SPECIFIC METHYLGLYOXAL REDUCTASE-RELATED"/>
    <property type="match status" value="1"/>
</dbReference>
<gene>
    <name evidence="3" type="ORF">EHS25_000915</name>
</gene>
<evidence type="ECO:0000313" key="3">
    <source>
        <dbReference type="EMBL" id="RSH95822.1"/>
    </source>
</evidence>
<comment type="caution">
    <text evidence="3">The sequence shown here is derived from an EMBL/GenBank/DDBJ whole genome shotgun (WGS) entry which is preliminary data.</text>
</comment>
<reference evidence="3 4" key="1">
    <citation type="submission" date="2018-11" db="EMBL/GenBank/DDBJ databases">
        <title>Genome sequence of Saitozyma podzolica DSM 27192.</title>
        <authorList>
            <person name="Aliyu H."/>
            <person name="Gorte O."/>
            <person name="Ochsenreither K."/>
        </authorList>
    </citation>
    <scope>NUCLEOTIDE SEQUENCE [LARGE SCALE GENOMIC DNA]</scope>
    <source>
        <strain evidence="3 4">DSM 27192</strain>
    </source>
</reference>
<dbReference type="Proteomes" id="UP000279259">
    <property type="component" value="Unassembled WGS sequence"/>
</dbReference>
<accession>A0A427YXL6</accession>
<dbReference type="STRING" id="1890683.A0A427YXL6"/>
<dbReference type="SUPFAM" id="SSF51430">
    <property type="entry name" value="NAD(P)-linked oxidoreductase"/>
    <property type="match status" value="1"/>
</dbReference>
<dbReference type="InterPro" id="IPR050523">
    <property type="entry name" value="AKR_Detox_Biosynth"/>
</dbReference>
<dbReference type="OrthoDB" id="48988at2759"/>
<evidence type="ECO:0000259" key="2">
    <source>
        <dbReference type="Pfam" id="PF00248"/>
    </source>
</evidence>
<organism evidence="3 4">
    <name type="scientific">Saitozyma podzolica</name>
    <dbReference type="NCBI Taxonomy" id="1890683"/>
    <lineage>
        <taxon>Eukaryota</taxon>
        <taxon>Fungi</taxon>
        <taxon>Dikarya</taxon>
        <taxon>Basidiomycota</taxon>
        <taxon>Agaricomycotina</taxon>
        <taxon>Tremellomycetes</taxon>
        <taxon>Tremellales</taxon>
        <taxon>Trimorphomycetaceae</taxon>
        <taxon>Saitozyma</taxon>
    </lineage>
</organism>
<dbReference type="EMBL" id="RSCD01000001">
    <property type="protein sequence ID" value="RSH95822.1"/>
    <property type="molecule type" value="Genomic_DNA"/>
</dbReference>
<dbReference type="PANTHER" id="PTHR43364:SF4">
    <property type="entry name" value="NAD(P)-LINKED OXIDOREDUCTASE SUPERFAMILY PROTEIN"/>
    <property type="match status" value="1"/>
</dbReference>
<keyword evidence="1" id="KW-0560">Oxidoreductase</keyword>
<dbReference type="Pfam" id="PF00248">
    <property type="entry name" value="Aldo_ket_red"/>
    <property type="match status" value="2"/>
</dbReference>
<feature type="domain" description="NADP-dependent oxidoreductase" evidence="2">
    <location>
        <begin position="15"/>
        <end position="84"/>
    </location>
</feature>
<dbReference type="AlphaFoldDB" id="A0A427YXL6"/>